<dbReference type="InterPro" id="IPR011059">
    <property type="entry name" value="Metal-dep_hydrolase_composite"/>
</dbReference>
<gene>
    <name evidence="3" type="ORF">SAMN05216289_1025</name>
</gene>
<dbReference type="PANTHER" id="PTHR43135">
    <property type="entry name" value="ALPHA-D-RIBOSE 1-METHYLPHOSPHONATE 5-TRIPHOSPHATE DIPHOSPHATASE"/>
    <property type="match status" value="1"/>
</dbReference>
<dbReference type="SUPFAM" id="SSF51338">
    <property type="entry name" value="Composite domain of metallo-dependent hydrolases"/>
    <property type="match status" value="1"/>
</dbReference>
<dbReference type="AlphaFoldDB" id="A0A1I4VEA7"/>
<dbReference type="Gene3D" id="3.30.110.90">
    <property type="entry name" value="Amidohydrolase"/>
    <property type="match status" value="1"/>
</dbReference>
<feature type="chain" id="PRO_5011710786" evidence="1">
    <location>
        <begin position="21"/>
        <end position="671"/>
    </location>
</feature>
<reference evidence="3 4" key="1">
    <citation type="submission" date="2016-10" db="EMBL/GenBank/DDBJ databases">
        <authorList>
            <person name="de Groot N.N."/>
        </authorList>
    </citation>
    <scope>NUCLEOTIDE SEQUENCE [LARGE SCALE GENOMIC DNA]</scope>
    <source>
        <strain evidence="3 4">CGMCC 1.7659</strain>
    </source>
</reference>
<dbReference type="Gene3D" id="2.30.40.10">
    <property type="entry name" value="Urease, subunit C, domain 1"/>
    <property type="match status" value="2"/>
</dbReference>
<dbReference type="SUPFAM" id="SSF51556">
    <property type="entry name" value="Metallo-dependent hydrolases"/>
    <property type="match status" value="1"/>
</dbReference>
<dbReference type="RefSeq" id="WP_175497831.1">
    <property type="nucleotide sequence ID" value="NZ_FOVF01000002.1"/>
</dbReference>
<proteinExistence type="predicted"/>
<feature type="domain" description="Amidohydrolase-related" evidence="2">
    <location>
        <begin position="562"/>
        <end position="641"/>
    </location>
</feature>
<feature type="signal peptide" evidence="1">
    <location>
        <begin position="1"/>
        <end position="20"/>
    </location>
</feature>
<dbReference type="STRING" id="578942.SAMN05216289_1025"/>
<dbReference type="EMBL" id="FOVF01000002">
    <property type="protein sequence ID" value="SFM99527.1"/>
    <property type="molecule type" value="Genomic_DNA"/>
</dbReference>
<evidence type="ECO:0000256" key="1">
    <source>
        <dbReference type="SAM" id="SignalP"/>
    </source>
</evidence>
<dbReference type="InterPro" id="IPR006680">
    <property type="entry name" value="Amidohydro-rel"/>
</dbReference>
<dbReference type="InterPro" id="IPR032466">
    <property type="entry name" value="Metal_Hydrolase"/>
</dbReference>
<dbReference type="Gene3D" id="3.20.20.140">
    <property type="entry name" value="Metal-dependent hydrolases"/>
    <property type="match status" value="1"/>
</dbReference>
<accession>A0A1I4VEA7</accession>
<evidence type="ECO:0000259" key="2">
    <source>
        <dbReference type="Pfam" id="PF01979"/>
    </source>
</evidence>
<name>A0A1I4VEA7_9GAMM</name>
<keyword evidence="4" id="KW-1185">Reference proteome</keyword>
<evidence type="ECO:0000313" key="4">
    <source>
        <dbReference type="Proteomes" id="UP000198575"/>
    </source>
</evidence>
<keyword evidence="1" id="KW-0732">Signal</keyword>
<dbReference type="Pfam" id="PF01979">
    <property type="entry name" value="Amidohydro_1"/>
    <property type="match status" value="1"/>
</dbReference>
<protein>
    <submittedName>
        <fullName evidence="3">Amidohydrolase family protein</fullName>
    </submittedName>
</protein>
<evidence type="ECO:0000313" key="3">
    <source>
        <dbReference type="EMBL" id="SFM99527.1"/>
    </source>
</evidence>
<dbReference type="PANTHER" id="PTHR43135:SF3">
    <property type="entry name" value="ALPHA-D-RIBOSE 1-METHYLPHOSPHONATE 5-TRIPHOSPHATE DIPHOSPHATASE"/>
    <property type="match status" value="1"/>
</dbReference>
<sequence>MKTPIFCLVLAAMAVAPLHAAERVERSAFILAGANAGFQEARYGDDGSLKAHFEFNDRGRGPKLDASYTLDENGLPTSIQLTGVDYLKAPVTESFSRKGDELVWKNGSEDETRKVPGPSFFLALNGVPEDSVLLVRALLKAPGHKLALVPSGEASIRKLTSIKVKGKAGSKNVDLYALSGLGLLPDLVWLDQDQRFFASYSGWSTMIREGYEGAIKTIGDRQEQEEKRLAETRAKELTRTLTRPLLIRNVRVFDPPTGEVLDARSVLIDAGRIVSIGAADVALLDGVEEFDGGGRFLMPGLWDMHVHFSGGADGLLELASGVTTVRDMANQVEVLQGLIKGIEAGRDIGPRIIRAGIIDGKGPFAGPTKVLVDTEKEAIAAVKMYKDTGHEQIKIYSSVKPELMPVIARAAHEQGLRVSGHVPAFMTARQFVENGADEIQHVNMLFLNFMFDKVQDTRTPARFTTVAEYGAGLDLSSPPVRDFIQLLKDRHIVIDPTVGTFEDMFLSRPGHPGPGFAAIVDRFPTTWQRQVKSGSGGLEMKPGQEALFRDSYQNMVNMVGVLYRSGVHIVPGTDNLAGMTLPRELELYVEAGIPPADVLRIATSGSAEVMKREKEYGRVAPGYVSDLILVDGDPTINMADIRKVRTTIRGDRLYDADALFRAVSIAPTPKQ</sequence>
<dbReference type="GO" id="GO:0016810">
    <property type="term" value="F:hydrolase activity, acting on carbon-nitrogen (but not peptide) bonds"/>
    <property type="evidence" value="ECO:0007669"/>
    <property type="project" value="InterPro"/>
</dbReference>
<dbReference type="Gene3D" id="3.40.50.10910">
    <property type="entry name" value="Amidohydrolase"/>
    <property type="match status" value="1"/>
</dbReference>
<dbReference type="InterPro" id="IPR051781">
    <property type="entry name" value="Metallo-dep_Hydrolase"/>
</dbReference>
<dbReference type="Proteomes" id="UP000198575">
    <property type="component" value="Unassembled WGS sequence"/>
</dbReference>
<keyword evidence="3" id="KW-0378">Hydrolase</keyword>
<organism evidence="3 4">
    <name type="scientific">Dokdonella immobilis</name>
    <dbReference type="NCBI Taxonomy" id="578942"/>
    <lineage>
        <taxon>Bacteria</taxon>
        <taxon>Pseudomonadati</taxon>
        <taxon>Pseudomonadota</taxon>
        <taxon>Gammaproteobacteria</taxon>
        <taxon>Lysobacterales</taxon>
        <taxon>Rhodanobacteraceae</taxon>
        <taxon>Dokdonella</taxon>
    </lineage>
</organism>